<dbReference type="Gene3D" id="3.10.20.30">
    <property type="match status" value="1"/>
</dbReference>
<dbReference type="InterPro" id="IPR050415">
    <property type="entry name" value="MRET"/>
</dbReference>
<dbReference type="Gene3D" id="2.40.30.10">
    <property type="entry name" value="Translation factors"/>
    <property type="match status" value="1"/>
</dbReference>
<keyword evidence="2" id="KW-0285">Flavoprotein</keyword>
<evidence type="ECO:0000313" key="11">
    <source>
        <dbReference type="Proteomes" id="UP000008710"/>
    </source>
</evidence>
<dbReference type="KEGG" id="rha:RHA1_ro10286"/>
<dbReference type="InterPro" id="IPR017938">
    <property type="entry name" value="Riboflavin_synthase-like_b-brl"/>
</dbReference>
<organism evidence="10 11">
    <name type="scientific">Rhodococcus jostii (strain RHA1)</name>
    <dbReference type="NCBI Taxonomy" id="101510"/>
    <lineage>
        <taxon>Bacteria</taxon>
        <taxon>Bacillati</taxon>
        <taxon>Actinomycetota</taxon>
        <taxon>Actinomycetes</taxon>
        <taxon>Mycobacteriales</taxon>
        <taxon>Nocardiaceae</taxon>
        <taxon>Rhodococcus</taxon>
    </lineage>
</organism>
<keyword evidence="5" id="KW-0560">Oxidoreductase</keyword>
<evidence type="ECO:0000259" key="9">
    <source>
        <dbReference type="PROSITE" id="PS51384"/>
    </source>
</evidence>
<dbReference type="PATRIC" id="fig|101510.16.peg.8682"/>
<name>Q0RW59_RHOJR</name>
<evidence type="ECO:0000256" key="6">
    <source>
        <dbReference type="ARBA" id="ARBA00023004"/>
    </source>
</evidence>
<dbReference type="EMBL" id="CP000433">
    <property type="protein sequence ID" value="ABH00477.1"/>
    <property type="molecule type" value="Genomic_DNA"/>
</dbReference>
<dbReference type="PANTHER" id="PTHR47354:SF1">
    <property type="entry name" value="CARNITINE MONOOXYGENASE REDUCTASE SUBUNIT"/>
    <property type="match status" value="1"/>
</dbReference>
<dbReference type="PRINTS" id="PR00409">
    <property type="entry name" value="PHDIOXRDTASE"/>
</dbReference>
<evidence type="ECO:0000256" key="4">
    <source>
        <dbReference type="ARBA" id="ARBA00022723"/>
    </source>
</evidence>
<evidence type="ECO:0000256" key="3">
    <source>
        <dbReference type="ARBA" id="ARBA00022714"/>
    </source>
</evidence>
<dbReference type="InterPro" id="IPR036010">
    <property type="entry name" value="2Fe-2S_ferredoxin-like_sf"/>
</dbReference>
<feature type="domain" description="FAD-binding FR-type" evidence="9">
    <location>
        <begin position="14"/>
        <end position="116"/>
    </location>
</feature>
<comment type="cofactor">
    <cofactor evidence="1">
        <name>FAD</name>
        <dbReference type="ChEBI" id="CHEBI:57692"/>
    </cofactor>
</comment>
<keyword evidence="7" id="KW-0411">Iron-sulfur</keyword>
<dbReference type="PROSITE" id="PS00197">
    <property type="entry name" value="2FE2S_FER_1"/>
    <property type="match status" value="1"/>
</dbReference>
<proteinExistence type="predicted"/>
<dbReference type="SUPFAM" id="SSF52343">
    <property type="entry name" value="Ferredoxin reductase-like, C-terminal NADP-linked domain"/>
    <property type="match status" value="1"/>
</dbReference>
<dbReference type="Pfam" id="PF00111">
    <property type="entry name" value="Fer2"/>
    <property type="match status" value="1"/>
</dbReference>
<gene>
    <name evidence="10" type="ordered locus">RHA1_ro10286</name>
</gene>
<sequence>MTAAELSPAAQAGEWTRTLVVQERRVVGDRVVELCLAAEDGSALPEWEPGSHVDLLLASGLVRQYSLAGSPQDRSTYRLGVLRELDGRGGSAEVHDTLTAGTPVTVRGPRNNFPLLPSPRYVFIAGGIGITPLIPMLEAASADEADWTLHYGGRNQASLAFADELVARFGARIILHPQDTCGLLPVADLVAGADGALVYCCGPEPLLQAVQAAGDAIGLPARDVHIERFSAREVEAARAGAFEIELTSTGDVLTVPDGGTIVDVLRDHEVLVFTSCEEGMCGTCETRVLAGTPDHLDSFRSPEEHDEDGTMAVCVSRSLSPRLVLDI</sequence>
<dbReference type="Gene3D" id="3.40.50.80">
    <property type="entry name" value="Nucleotide-binding domain of ferredoxin-NADP reductase (FNR) module"/>
    <property type="match status" value="1"/>
</dbReference>
<dbReference type="InterPro" id="IPR012675">
    <property type="entry name" value="Beta-grasp_dom_sf"/>
</dbReference>
<keyword evidence="10" id="KW-0614">Plasmid</keyword>
<dbReference type="CDD" id="cd06185">
    <property type="entry name" value="PDR_like"/>
    <property type="match status" value="1"/>
</dbReference>
<dbReference type="CDD" id="cd00207">
    <property type="entry name" value="fer2"/>
    <property type="match status" value="1"/>
</dbReference>
<keyword evidence="10" id="KW-0223">Dioxygenase</keyword>
<evidence type="ECO:0000256" key="1">
    <source>
        <dbReference type="ARBA" id="ARBA00001974"/>
    </source>
</evidence>
<dbReference type="InterPro" id="IPR017927">
    <property type="entry name" value="FAD-bd_FR_type"/>
</dbReference>
<evidence type="ECO:0000313" key="10">
    <source>
        <dbReference type="EMBL" id="ABH00477.1"/>
    </source>
</evidence>
<dbReference type="GO" id="GO:0051537">
    <property type="term" value="F:2 iron, 2 sulfur cluster binding"/>
    <property type="evidence" value="ECO:0007669"/>
    <property type="project" value="UniProtKB-KW"/>
</dbReference>
<evidence type="ECO:0000256" key="2">
    <source>
        <dbReference type="ARBA" id="ARBA00022630"/>
    </source>
</evidence>
<dbReference type="PROSITE" id="PS51085">
    <property type="entry name" value="2FE2S_FER_2"/>
    <property type="match status" value="1"/>
</dbReference>
<dbReference type="SUPFAM" id="SSF63380">
    <property type="entry name" value="Riboflavin synthase domain-like"/>
    <property type="match status" value="1"/>
</dbReference>
<protein>
    <submittedName>
        <fullName evidence="10">Probable dioxygenase</fullName>
    </submittedName>
</protein>
<dbReference type="PANTHER" id="PTHR47354">
    <property type="entry name" value="NADH OXIDOREDUCTASE HCR"/>
    <property type="match status" value="1"/>
</dbReference>
<evidence type="ECO:0000259" key="8">
    <source>
        <dbReference type="PROSITE" id="PS51085"/>
    </source>
</evidence>
<evidence type="ECO:0000256" key="5">
    <source>
        <dbReference type="ARBA" id="ARBA00023002"/>
    </source>
</evidence>
<keyword evidence="6" id="KW-0408">Iron</keyword>
<geneLocation type="plasmid" evidence="10 11">
    <name>pRHL2</name>
</geneLocation>
<dbReference type="InterPro" id="IPR001041">
    <property type="entry name" value="2Fe-2S_ferredoxin-type"/>
</dbReference>
<dbReference type="SUPFAM" id="SSF54292">
    <property type="entry name" value="2Fe-2S ferredoxin-like"/>
    <property type="match status" value="1"/>
</dbReference>
<feature type="domain" description="2Fe-2S ferredoxin-type" evidence="8">
    <location>
        <begin position="242"/>
        <end position="327"/>
    </location>
</feature>
<keyword evidence="3" id="KW-0001">2Fe-2S</keyword>
<reference evidence="11" key="1">
    <citation type="journal article" date="2006" name="Proc. Natl. Acad. Sci. U.S.A.">
        <title>The complete genome of Rhodococcus sp. RHA1 provides insights into a catabolic powerhouse.</title>
        <authorList>
            <person name="McLeod M.P."/>
            <person name="Warren R.L."/>
            <person name="Hsiao W.W.L."/>
            <person name="Araki N."/>
            <person name="Myhre M."/>
            <person name="Fernandes C."/>
            <person name="Miyazawa D."/>
            <person name="Wong W."/>
            <person name="Lillquist A.L."/>
            <person name="Wang D."/>
            <person name="Dosanjh M."/>
            <person name="Hara H."/>
            <person name="Petrescu A."/>
            <person name="Morin R.D."/>
            <person name="Yang G."/>
            <person name="Stott J.M."/>
            <person name="Schein J.E."/>
            <person name="Shin H."/>
            <person name="Smailus D."/>
            <person name="Siddiqui A.S."/>
            <person name="Marra M.A."/>
            <person name="Jones S.J.M."/>
            <person name="Holt R."/>
            <person name="Brinkman F.S.L."/>
            <person name="Miyauchi K."/>
            <person name="Fukuda M."/>
            <person name="Davies J.E."/>
            <person name="Mohn W.W."/>
            <person name="Eltis L.D."/>
        </authorList>
    </citation>
    <scope>NUCLEOTIDE SEQUENCE [LARGE SCALE GENOMIC DNA]</scope>
    <source>
        <strain evidence="11">RHA1</strain>
    </source>
</reference>
<dbReference type="HOGENOM" id="CLU_003827_17_0_11"/>
<dbReference type="GO" id="GO:0046872">
    <property type="term" value="F:metal ion binding"/>
    <property type="evidence" value="ECO:0007669"/>
    <property type="project" value="UniProtKB-KW"/>
</dbReference>
<keyword evidence="4" id="KW-0479">Metal-binding</keyword>
<evidence type="ECO:0000256" key="7">
    <source>
        <dbReference type="ARBA" id="ARBA00023014"/>
    </source>
</evidence>
<dbReference type="RefSeq" id="WP_011600115.1">
    <property type="nucleotide sequence ID" value="NC_008270.1"/>
</dbReference>
<dbReference type="AlphaFoldDB" id="Q0RW59"/>
<dbReference type="PROSITE" id="PS51384">
    <property type="entry name" value="FAD_FR"/>
    <property type="match status" value="1"/>
</dbReference>
<dbReference type="Proteomes" id="UP000008710">
    <property type="component" value="Plasmid pRHL2"/>
</dbReference>
<dbReference type="GO" id="GO:0051213">
    <property type="term" value="F:dioxygenase activity"/>
    <property type="evidence" value="ECO:0007669"/>
    <property type="project" value="UniProtKB-KW"/>
</dbReference>
<accession>Q0RW59</accession>
<dbReference type="InterPro" id="IPR039261">
    <property type="entry name" value="FNR_nucleotide-bd"/>
</dbReference>
<dbReference type="InterPro" id="IPR006058">
    <property type="entry name" value="2Fe2S_fd_BS"/>
</dbReference>